<comment type="function">
    <text evidence="4">Component of the small ribosomal subunit. The ribosome is a large ribonucleoprotein complex responsible for the synthesis of proteins in the cell. Required for pre-rRNA processing and maturation of 40S ribosomal subunits. Part of the small subunit (SSU) processome, first precursor of the small eukaryotic ribosomal subunit. During the assembly of the SSU processome in the nucleolus, many ribosome biogenesis factors, an RNA chaperone and ribosomal proteins associate with the nascent pre-rRNA and work in concert to generate RNA folding, modifications, rearrangements and cleavage as well as targeted degradation of pre-ribosomal RNA by the RNA exosome.</text>
</comment>
<sequence>MPRVTIKDVNQQELVIALAAFLKEPGGLKVPEWVDTVKLAKLKELAPYDKNWFYTRAASTVWTGGSCQQEALEQMLG</sequence>
<dbReference type="AlphaFoldDB" id="A0A8C0MKL7"/>
<evidence type="ECO:0000256" key="4">
    <source>
        <dbReference type="ARBA" id="ARBA00045524"/>
    </source>
</evidence>
<dbReference type="Gene3D" id="1.10.10.10">
    <property type="entry name" value="Winged helix-like DNA-binding domain superfamily/Winged helix DNA-binding domain"/>
    <property type="match status" value="1"/>
</dbReference>
<protein>
    <recommendedName>
        <fullName evidence="8">40S ribosomal protein S19</fullName>
    </recommendedName>
</protein>
<keyword evidence="3" id="KW-0687">Ribonucleoprotein</keyword>
<reference evidence="6" key="2">
    <citation type="submission" date="2025-08" db="UniProtKB">
        <authorList>
            <consortium name="Ensembl"/>
        </authorList>
    </citation>
    <scope>IDENTIFICATION</scope>
</reference>
<dbReference type="InterPro" id="IPR036388">
    <property type="entry name" value="WH-like_DNA-bd_sf"/>
</dbReference>
<evidence type="ECO:0000256" key="2">
    <source>
        <dbReference type="ARBA" id="ARBA00022980"/>
    </source>
</evidence>
<proteinExistence type="inferred from homology"/>
<dbReference type="GO" id="GO:0006412">
    <property type="term" value="P:translation"/>
    <property type="evidence" value="ECO:0007669"/>
    <property type="project" value="InterPro"/>
</dbReference>
<evidence type="ECO:0000256" key="3">
    <source>
        <dbReference type="ARBA" id="ARBA00023274"/>
    </source>
</evidence>
<dbReference type="Pfam" id="PF01090">
    <property type="entry name" value="Ribosomal_S19e"/>
    <property type="match status" value="1"/>
</dbReference>
<dbReference type="Proteomes" id="UP000694429">
    <property type="component" value="Chromosome 21"/>
</dbReference>
<evidence type="ECO:0000313" key="7">
    <source>
        <dbReference type="Proteomes" id="UP000694429"/>
    </source>
</evidence>
<dbReference type="Ensembl" id="ENSCAFT00030012323.1">
    <property type="protein sequence ID" value="ENSCAFP00030010784.1"/>
    <property type="gene ID" value="ENSCAFG00030006697.1"/>
</dbReference>
<dbReference type="SMART" id="SM01413">
    <property type="entry name" value="Ribosomal_S19e"/>
    <property type="match status" value="1"/>
</dbReference>
<reference evidence="6" key="1">
    <citation type="submission" date="2019-03" db="EMBL/GenBank/DDBJ databases">
        <authorList>
            <person name="Warren W.C."/>
            <person name="Johnson G.S."/>
        </authorList>
    </citation>
    <scope>NUCLEOTIDE SEQUENCE [LARGE SCALE GENOMIC DNA]</scope>
    <source>
        <strain evidence="6">Basenji</strain>
    </source>
</reference>
<dbReference type="InterPro" id="IPR001266">
    <property type="entry name" value="Ribosomal_eS19"/>
</dbReference>
<dbReference type="PANTHER" id="PTHR11710">
    <property type="entry name" value="40S RIBOSOMAL PROTEIN S19"/>
    <property type="match status" value="1"/>
</dbReference>
<dbReference type="GO" id="GO:0003735">
    <property type="term" value="F:structural constituent of ribosome"/>
    <property type="evidence" value="ECO:0007669"/>
    <property type="project" value="InterPro"/>
</dbReference>
<dbReference type="PANTHER" id="PTHR11710:SF0">
    <property type="entry name" value="40S RIBOSOMAL PROTEIN S19"/>
    <property type="match status" value="1"/>
</dbReference>
<accession>A0A8C0MKL7</accession>
<name>A0A8C0MKL7_CANLF</name>
<evidence type="ECO:0008006" key="8">
    <source>
        <dbReference type="Google" id="ProtNLM"/>
    </source>
</evidence>
<comment type="subunit">
    <text evidence="5">Component of the small ribosomal subunit. Part of the small subunit (SSU) processome, composed of more than 70 proteins and the RNA chaperone small nucleolar RNA (snoRNA) U3. Interacts with RPS19BP1; the interaction is direct and mediates the integration of RPS19 in state post-A1. Interacts with RPS19BP1.</text>
</comment>
<evidence type="ECO:0000256" key="1">
    <source>
        <dbReference type="ARBA" id="ARBA00010014"/>
    </source>
</evidence>
<keyword evidence="2" id="KW-0689">Ribosomal protein</keyword>
<dbReference type="GO" id="GO:1990904">
    <property type="term" value="C:ribonucleoprotein complex"/>
    <property type="evidence" value="ECO:0007669"/>
    <property type="project" value="UniProtKB-KW"/>
</dbReference>
<evidence type="ECO:0000256" key="5">
    <source>
        <dbReference type="ARBA" id="ARBA00046747"/>
    </source>
</evidence>
<evidence type="ECO:0000313" key="6">
    <source>
        <dbReference type="Ensembl" id="ENSCAFP00030010784.1"/>
    </source>
</evidence>
<dbReference type="SUPFAM" id="SSF46785">
    <property type="entry name" value="Winged helix' DNA-binding domain"/>
    <property type="match status" value="1"/>
</dbReference>
<dbReference type="GO" id="GO:0005840">
    <property type="term" value="C:ribosome"/>
    <property type="evidence" value="ECO:0007669"/>
    <property type="project" value="UniProtKB-KW"/>
</dbReference>
<dbReference type="InterPro" id="IPR036390">
    <property type="entry name" value="WH_DNA-bd_sf"/>
</dbReference>
<organism evidence="6 7">
    <name type="scientific">Canis lupus familiaris</name>
    <name type="common">Dog</name>
    <name type="synonym">Canis familiaris</name>
    <dbReference type="NCBI Taxonomy" id="9615"/>
    <lineage>
        <taxon>Eukaryota</taxon>
        <taxon>Metazoa</taxon>
        <taxon>Chordata</taxon>
        <taxon>Craniata</taxon>
        <taxon>Vertebrata</taxon>
        <taxon>Euteleostomi</taxon>
        <taxon>Mammalia</taxon>
        <taxon>Eutheria</taxon>
        <taxon>Laurasiatheria</taxon>
        <taxon>Carnivora</taxon>
        <taxon>Caniformia</taxon>
        <taxon>Canidae</taxon>
        <taxon>Canis</taxon>
    </lineage>
</organism>
<comment type="similarity">
    <text evidence="1">Belongs to the eukaryotic ribosomal protein eS19 family.</text>
</comment>